<dbReference type="Proteomes" id="UP000735302">
    <property type="component" value="Unassembled WGS sequence"/>
</dbReference>
<accession>A0AAV4DEJ5</accession>
<keyword evidence="2" id="KW-1185">Reference proteome</keyword>
<reference evidence="1 2" key="1">
    <citation type="journal article" date="2021" name="Elife">
        <title>Chloroplast acquisition without the gene transfer in kleptoplastic sea slugs, Plakobranchus ocellatus.</title>
        <authorList>
            <person name="Maeda T."/>
            <person name="Takahashi S."/>
            <person name="Yoshida T."/>
            <person name="Shimamura S."/>
            <person name="Takaki Y."/>
            <person name="Nagai Y."/>
            <person name="Toyoda A."/>
            <person name="Suzuki Y."/>
            <person name="Arimoto A."/>
            <person name="Ishii H."/>
            <person name="Satoh N."/>
            <person name="Nishiyama T."/>
            <person name="Hasebe M."/>
            <person name="Maruyama T."/>
            <person name="Minagawa J."/>
            <person name="Obokata J."/>
            <person name="Shigenobu S."/>
        </authorList>
    </citation>
    <scope>NUCLEOTIDE SEQUENCE [LARGE SCALE GENOMIC DNA]</scope>
</reference>
<dbReference type="AlphaFoldDB" id="A0AAV4DEJ5"/>
<evidence type="ECO:0000313" key="1">
    <source>
        <dbReference type="EMBL" id="GFO42539.1"/>
    </source>
</evidence>
<protein>
    <submittedName>
        <fullName evidence="1">Uncharacterized protein</fullName>
    </submittedName>
</protein>
<gene>
    <name evidence="1" type="ORF">PoB_006904400</name>
</gene>
<proteinExistence type="predicted"/>
<organism evidence="1 2">
    <name type="scientific">Plakobranchus ocellatus</name>
    <dbReference type="NCBI Taxonomy" id="259542"/>
    <lineage>
        <taxon>Eukaryota</taxon>
        <taxon>Metazoa</taxon>
        <taxon>Spiralia</taxon>
        <taxon>Lophotrochozoa</taxon>
        <taxon>Mollusca</taxon>
        <taxon>Gastropoda</taxon>
        <taxon>Heterobranchia</taxon>
        <taxon>Euthyneura</taxon>
        <taxon>Panpulmonata</taxon>
        <taxon>Sacoglossa</taxon>
        <taxon>Placobranchoidea</taxon>
        <taxon>Plakobranchidae</taxon>
        <taxon>Plakobranchus</taxon>
    </lineage>
</organism>
<sequence length="129" mass="14541">MQGLHSHSRSHIALYSWPQSSSYLPRTWLRLPERRGFISPLTLQPPVQQASQATSPPHAPMRVCSSRIRASLTSTLVCWRSTPGQGAGGGARTRDRRVPANLRVDSLATVPPMLWRRTKRKYGEKQDKK</sequence>
<comment type="caution">
    <text evidence="1">The sequence shown here is derived from an EMBL/GenBank/DDBJ whole genome shotgun (WGS) entry which is preliminary data.</text>
</comment>
<evidence type="ECO:0000313" key="2">
    <source>
        <dbReference type="Proteomes" id="UP000735302"/>
    </source>
</evidence>
<name>A0AAV4DEJ5_9GAST</name>
<dbReference type="EMBL" id="BLXT01007807">
    <property type="protein sequence ID" value="GFO42539.1"/>
    <property type="molecule type" value="Genomic_DNA"/>
</dbReference>